<dbReference type="GO" id="GO:0006109">
    <property type="term" value="P:regulation of carbohydrate metabolic process"/>
    <property type="evidence" value="ECO:0007669"/>
    <property type="project" value="InterPro"/>
</dbReference>
<organism evidence="1 2">
    <name type="scientific">Virgibacillus necropolis</name>
    <dbReference type="NCBI Taxonomy" id="163877"/>
    <lineage>
        <taxon>Bacteria</taxon>
        <taxon>Bacillati</taxon>
        <taxon>Bacillota</taxon>
        <taxon>Bacilli</taxon>
        <taxon>Bacillales</taxon>
        <taxon>Bacillaceae</taxon>
        <taxon>Virgibacillus</taxon>
    </lineage>
</organism>
<dbReference type="Proteomes" id="UP000204391">
    <property type="component" value="Chromosome"/>
</dbReference>
<reference evidence="1 2" key="1">
    <citation type="journal article" date="2003" name="Int. J. Syst. Evol. Microbiol.">
        <title>Virgibacillus carmonensis sp. nov., Virgibacillus necropolis sp. nov. and Virgibacillus picturae sp. nov., three novel species isolated from deteriorated mural paintings, transfer of the species of the genus salibacillus to Virgibacillus, as Virgibacillus marismortui comb. nov. and Virgibacillus salexigens comb. nov., and emended description of the genus Virgibacillus.</title>
        <authorList>
            <person name="Heyrman J."/>
            <person name="Logan N.A."/>
            <person name="Busse H.J."/>
            <person name="Balcaen A."/>
            <person name="Lebbe L."/>
            <person name="Rodriguez-Diaz M."/>
            <person name="Swings J."/>
            <person name="De Vos P."/>
        </authorList>
    </citation>
    <scope>NUCLEOTIDE SEQUENCE [LARGE SCALE GENOMIC DNA]</scope>
    <source>
        <strain evidence="1 2">LMG 19488</strain>
    </source>
</reference>
<dbReference type="Gene3D" id="2.60.40.4380">
    <property type="entry name" value="Translational regulator CsrA"/>
    <property type="match status" value="1"/>
</dbReference>
<dbReference type="GO" id="GO:0003723">
    <property type="term" value="F:RNA binding"/>
    <property type="evidence" value="ECO:0007669"/>
    <property type="project" value="InterPro"/>
</dbReference>
<accession>A0A221MAJ3</accession>
<proteinExistence type="predicted"/>
<dbReference type="SUPFAM" id="SSF117130">
    <property type="entry name" value="CsrA-like"/>
    <property type="match status" value="1"/>
</dbReference>
<dbReference type="OrthoDB" id="2704537at2"/>
<keyword evidence="2" id="KW-1185">Reference proteome</keyword>
<sequence>MALTLRRNPGEKLYIIDPNGNEIEIEIVKGDRNKPEDYMRLRVNAPKDYKVLRGELYDGFVNNSL</sequence>
<dbReference type="AlphaFoldDB" id="A0A221MAJ3"/>
<gene>
    <name evidence="1" type="ORF">CFK40_06450</name>
</gene>
<dbReference type="InterPro" id="IPR003751">
    <property type="entry name" value="CsrA"/>
</dbReference>
<dbReference type="EMBL" id="CP022437">
    <property type="protein sequence ID" value="ASN04678.1"/>
    <property type="molecule type" value="Genomic_DNA"/>
</dbReference>
<protein>
    <submittedName>
        <fullName evidence="1">Carbon storage regulator</fullName>
    </submittedName>
</protein>
<dbReference type="InterPro" id="IPR036107">
    <property type="entry name" value="CsrA_sf"/>
</dbReference>
<name>A0A221MAJ3_9BACI</name>
<evidence type="ECO:0000313" key="1">
    <source>
        <dbReference type="EMBL" id="ASN04678.1"/>
    </source>
</evidence>
<dbReference type="GO" id="GO:0006402">
    <property type="term" value="P:mRNA catabolic process"/>
    <property type="evidence" value="ECO:0007669"/>
    <property type="project" value="InterPro"/>
</dbReference>
<evidence type="ECO:0000313" key="2">
    <source>
        <dbReference type="Proteomes" id="UP000204391"/>
    </source>
</evidence>
<dbReference type="Pfam" id="PF02599">
    <property type="entry name" value="CsrA"/>
    <property type="match status" value="1"/>
</dbReference>
<dbReference type="RefSeq" id="WP_089531529.1">
    <property type="nucleotide sequence ID" value="NZ_CP022437.1"/>
</dbReference>
<dbReference type="KEGG" id="vne:CFK40_06450"/>